<reference evidence="1 2" key="1">
    <citation type="submission" date="2017-09" db="EMBL/GenBank/DDBJ databases">
        <title>Depth-based differentiation of microbial function through sediment-hosted aquifers and enrichment of novel symbionts in the deep terrestrial subsurface.</title>
        <authorList>
            <person name="Probst A.J."/>
            <person name="Ladd B."/>
            <person name="Jarett J.K."/>
            <person name="Geller-Mcgrath D.E."/>
            <person name="Sieber C.M."/>
            <person name="Emerson J.B."/>
            <person name="Anantharaman K."/>
            <person name="Thomas B.C."/>
            <person name="Malmstrom R."/>
            <person name="Stieglmeier M."/>
            <person name="Klingl A."/>
            <person name="Woyke T."/>
            <person name="Ryan C.M."/>
            <person name="Banfield J.F."/>
        </authorList>
    </citation>
    <scope>NUCLEOTIDE SEQUENCE [LARGE SCALE GENOMIC DNA]</scope>
    <source>
        <strain evidence="1">CG08_land_8_20_14_0_20_45_16</strain>
    </source>
</reference>
<name>A0A2H0Y1V2_UNCSA</name>
<gene>
    <name evidence="1" type="ORF">COT42_02755</name>
</gene>
<dbReference type="EMBL" id="PEYM01000053">
    <property type="protein sequence ID" value="PIS30578.1"/>
    <property type="molecule type" value="Genomic_DNA"/>
</dbReference>
<organism evidence="1 2">
    <name type="scientific">Candidatus Saganbacteria bacterium CG08_land_8_20_14_0_20_45_16</name>
    <dbReference type="NCBI Taxonomy" id="2014293"/>
    <lineage>
        <taxon>Bacteria</taxon>
        <taxon>Bacillati</taxon>
        <taxon>Saganbacteria</taxon>
    </lineage>
</organism>
<evidence type="ECO:0000313" key="1">
    <source>
        <dbReference type="EMBL" id="PIS30578.1"/>
    </source>
</evidence>
<sequence length="370" mass="42889">MLAELVKIHTELNLGGQPKNALLLIKPELLNYLISILSDKPIIPPTCELEEWNKLIKQLGNHGISPLFYWEIKQLAENFQPPTAIKELLHQAFKNSLINVLRTEATIKLVIPALKKANIPCLVLKGPNLAFSLYPHPATRPSCDLDILTRPEYVLAARKVLEELDYHCRANNFEISQGLNIEDVFSHPKLTSIELHWDLLAYQGLLSEWPLDELFANTKGNELSLTNNFIHLAAHALILHNQELSLKWIYDLSLLTKEVSRLNLWPEIIEQSSKLKANLCLDKALQLTKLWTGVTIPETITWPKISRVEERAWQHNLKRHTNLLSWFMVRFPRNISWREKIKLLCFLLGEKRNKLRRYIKIPFDKPKRLT</sequence>
<dbReference type="AlphaFoldDB" id="A0A2H0Y1V2"/>
<dbReference type="Proteomes" id="UP000231343">
    <property type="component" value="Unassembled WGS sequence"/>
</dbReference>
<accession>A0A2H0Y1V2</accession>
<dbReference type="Pfam" id="PF14907">
    <property type="entry name" value="NTP_transf_5"/>
    <property type="match status" value="1"/>
</dbReference>
<evidence type="ECO:0000313" key="2">
    <source>
        <dbReference type="Proteomes" id="UP000231343"/>
    </source>
</evidence>
<proteinExistence type="predicted"/>
<dbReference type="Gene3D" id="3.30.460.40">
    <property type="match status" value="1"/>
</dbReference>
<evidence type="ECO:0008006" key="3">
    <source>
        <dbReference type="Google" id="ProtNLM"/>
    </source>
</evidence>
<dbReference type="InterPro" id="IPR039498">
    <property type="entry name" value="NTP_transf_5"/>
</dbReference>
<comment type="caution">
    <text evidence="1">The sequence shown here is derived from an EMBL/GenBank/DDBJ whole genome shotgun (WGS) entry which is preliminary data.</text>
</comment>
<protein>
    <recommendedName>
        <fullName evidence="3">Nucleotidyltransferase family protein</fullName>
    </recommendedName>
</protein>